<feature type="signal peptide" evidence="1">
    <location>
        <begin position="1"/>
        <end position="17"/>
    </location>
</feature>
<dbReference type="RefSeq" id="XP_501861.1">
    <property type="nucleotide sequence ID" value="XM_501861.1"/>
</dbReference>
<dbReference type="KEGG" id="yli:2909355"/>
<keyword evidence="1" id="KW-0732">Signal</keyword>
<name>A0A1D8NBB9_YARLL</name>
<reference evidence="3 5" key="2">
    <citation type="submission" date="2018-07" db="EMBL/GenBank/DDBJ databases">
        <title>Draft Genome Assemblies for Five Robust Yarrowia lipolytica Strains Exhibiting High Lipid Production and Pentose Sugar Utilization and Sugar Alcohol Secretion from Undetoxified Lignocellulosic Biomass Hydrolysates.</title>
        <authorList>
            <consortium name="DOE Joint Genome Institute"/>
            <person name="Walker C."/>
            <person name="Ryu S."/>
            <person name="Na H."/>
            <person name="Zane M."/>
            <person name="LaButti K."/>
            <person name="Lipzen A."/>
            <person name="Haridas S."/>
            <person name="Barry K."/>
            <person name="Grigoriev I.V."/>
            <person name="Quarterman J."/>
            <person name="Slininger P."/>
            <person name="Dien B."/>
            <person name="Trinh C.T."/>
        </authorList>
    </citation>
    <scope>NUCLEOTIDE SEQUENCE [LARGE SCALE GENOMIC DNA]</scope>
    <source>
        <strain evidence="3 5">YB392</strain>
    </source>
</reference>
<dbReference type="EMBL" id="CP017555">
    <property type="protein sequence ID" value="AOW02913.1"/>
    <property type="molecule type" value="Genomic_DNA"/>
</dbReference>
<evidence type="ECO:0000313" key="2">
    <source>
        <dbReference type="EMBL" id="AOW02913.1"/>
    </source>
</evidence>
<evidence type="ECO:0000313" key="5">
    <source>
        <dbReference type="Proteomes" id="UP000256601"/>
    </source>
</evidence>
<dbReference type="OrthoDB" id="4082035at2759"/>
<evidence type="ECO:0000313" key="3">
    <source>
        <dbReference type="EMBL" id="RDW26085.1"/>
    </source>
</evidence>
<proteinExistence type="predicted"/>
<organism evidence="2 4">
    <name type="scientific">Yarrowia lipolytica</name>
    <name type="common">Candida lipolytica</name>
    <dbReference type="NCBI Taxonomy" id="4952"/>
    <lineage>
        <taxon>Eukaryota</taxon>
        <taxon>Fungi</taxon>
        <taxon>Dikarya</taxon>
        <taxon>Ascomycota</taxon>
        <taxon>Saccharomycotina</taxon>
        <taxon>Dipodascomycetes</taxon>
        <taxon>Dipodascales</taxon>
        <taxon>Dipodascales incertae sedis</taxon>
        <taxon>Yarrowia</taxon>
    </lineage>
</organism>
<dbReference type="Proteomes" id="UP000256601">
    <property type="component" value="Unassembled WGS sequence"/>
</dbReference>
<protein>
    <submittedName>
        <fullName evidence="2">Uncharacterized protein</fullName>
    </submittedName>
</protein>
<dbReference type="VEuPathDB" id="FungiDB:YALI0_C15268g"/>
<sequence length="275" mass="30200">MISRNLILTVLVSTALASLCVDHQKSGDQVLLAVQPCENATSITPSDTESALSIFIRSASGEPEADLAETLKAKLDSGDLAGYLSLKRDFERDQADESAESAQSFQNIAIDTHVTIHTTQNYTLQSPAHLQKRGGCSMYWPGDVGLEPMDIHYYNDFFYPQTSSVNWVCLGECTDYIDHMWADGTLSGSFYYTYNDCKFRSQNGWNGRTQNKCRAGAFYRLTQDASHVVQGTNPGNTIYQVSGSIPGKDHWSPRICMSSSNSCSSGTGSDGRSYC</sequence>
<dbReference type="VEuPathDB" id="FungiDB:YALI1_C21578g"/>
<dbReference type="AlphaFoldDB" id="A0A1D8NBB9"/>
<gene>
    <name evidence="3" type="ORF">B0I71DRAFT_131488</name>
    <name evidence="2" type="ORF">YALI1_C21578g</name>
</gene>
<accession>A0A1D8NBB9</accession>
<dbReference type="Proteomes" id="UP000182444">
    <property type="component" value="Chromosome 1C"/>
</dbReference>
<evidence type="ECO:0000313" key="4">
    <source>
        <dbReference type="Proteomes" id="UP000182444"/>
    </source>
</evidence>
<dbReference type="EMBL" id="KZ858987">
    <property type="protein sequence ID" value="RDW26085.1"/>
    <property type="molecule type" value="Genomic_DNA"/>
</dbReference>
<dbReference type="GeneID" id="2909355"/>
<reference evidence="2 4" key="1">
    <citation type="journal article" date="2016" name="PLoS ONE">
        <title>Sequence Assembly of Yarrowia lipolytica Strain W29/CLIB89 Shows Transposable Element Diversity.</title>
        <authorList>
            <person name="Magnan C."/>
            <person name="Yu J."/>
            <person name="Chang I."/>
            <person name="Jahn E."/>
            <person name="Kanomata Y."/>
            <person name="Wu J."/>
            <person name="Zeller M."/>
            <person name="Oakes M."/>
            <person name="Baldi P."/>
            <person name="Sandmeyer S."/>
        </authorList>
    </citation>
    <scope>NUCLEOTIDE SEQUENCE [LARGE SCALE GENOMIC DNA]</scope>
    <source>
        <strain evidence="2">CLIB89</strain>
        <strain evidence="4">CLIB89(W29)</strain>
    </source>
</reference>
<feature type="chain" id="PRO_5036017807" evidence="1">
    <location>
        <begin position="18"/>
        <end position="275"/>
    </location>
</feature>
<evidence type="ECO:0000256" key="1">
    <source>
        <dbReference type="SAM" id="SignalP"/>
    </source>
</evidence>